<reference evidence="1" key="1">
    <citation type="submission" date="2023-03" db="EMBL/GenBank/DDBJ databases">
        <title>Massive genome expansion in bonnet fungi (Mycena s.s.) driven by repeated elements and novel gene families across ecological guilds.</title>
        <authorList>
            <consortium name="Lawrence Berkeley National Laboratory"/>
            <person name="Harder C.B."/>
            <person name="Miyauchi S."/>
            <person name="Viragh M."/>
            <person name="Kuo A."/>
            <person name="Thoen E."/>
            <person name="Andreopoulos B."/>
            <person name="Lu D."/>
            <person name="Skrede I."/>
            <person name="Drula E."/>
            <person name="Henrissat B."/>
            <person name="Morin E."/>
            <person name="Kohler A."/>
            <person name="Barry K."/>
            <person name="LaButti K."/>
            <person name="Morin E."/>
            <person name="Salamov A."/>
            <person name="Lipzen A."/>
            <person name="Mereny Z."/>
            <person name="Hegedus B."/>
            <person name="Baldrian P."/>
            <person name="Stursova M."/>
            <person name="Weitz H."/>
            <person name="Taylor A."/>
            <person name="Grigoriev I.V."/>
            <person name="Nagy L.G."/>
            <person name="Martin F."/>
            <person name="Kauserud H."/>
        </authorList>
    </citation>
    <scope>NUCLEOTIDE SEQUENCE</scope>
    <source>
        <strain evidence="1">CBHHK067</strain>
    </source>
</reference>
<dbReference type="Proteomes" id="UP001221757">
    <property type="component" value="Unassembled WGS sequence"/>
</dbReference>
<feature type="non-terminal residue" evidence="1">
    <location>
        <position position="122"/>
    </location>
</feature>
<dbReference type="AlphaFoldDB" id="A0AAD7BYG6"/>
<protein>
    <recommendedName>
        <fullName evidence="3">Reverse transcriptase</fullName>
    </recommendedName>
</protein>
<evidence type="ECO:0000313" key="1">
    <source>
        <dbReference type="EMBL" id="KAJ7633991.1"/>
    </source>
</evidence>
<sequence>MRGVPVEHIEWLRHRFAERTCRLAFDDLVSESFEVDGRLDQGDPHSGSLYLVYNSPLAEIPRATQGEASVVFVDNDTLITTGCSFKATHQKIRDMVQRAGGADEWADSHNALFSPPKYQLLD</sequence>
<dbReference type="EMBL" id="JARKIE010000479">
    <property type="protein sequence ID" value="KAJ7633991.1"/>
    <property type="molecule type" value="Genomic_DNA"/>
</dbReference>
<gene>
    <name evidence="1" type="ORF">B0H17DRAFT_842215</name>
</gene>
<evidence type="ECO:0008006" key="3">
    <source>
        <dbReference type="Google" id="ProtNLM"/>
    </source>
</evidence>
<evidence type="ECO:0000313" key="2">
    <source>
        <dbReference type="Proteomes" id="UP001221757"/>
    </source>
</evidence>
<accession>A0AAD7BYG6</accession>
<keyword evidence="2" id="KW-1185">Reference proteome</keyword>
<comment type="caution">
    <text evidence="1">The sequence shown here is derived from an EMBL/GenBank/DDBJ whole genome shotgun (WGS) entry which is preliminary data.</text>
</comment>
<organism evidence="1 2">
    <name type="scientific">Mycena rosella</name>
    <name type="common">Pink bonnet</name>
    <name type="synonym">Agaricus rosellus</name>
    <dbReference type="NCBI Taxonomy" id="1033263"/>
    <lineage>
        <taxon>Eukaryota</taxon>
        <taxon>Fungi</taxon>
        <taxon>Dikarya</taxon>
        <taxon>Basidiomycota</taxon>
        <taxon>Agaricomycotina</taxon>
        <taxon>Agaricomycetes</taxon>
        <taxon>Agaricomycetidae</taxon>
        <taxon>Agaricales</taxon>
        <taxon>Marasmiineae</taxon>
        <taxon>Mycenaceae</taxon>
        <taxon>Mycena</taxon>
    </lineage>
</organism>
<name>A0AAD7BYG6_MYCRO</name>
<proteinExistence type="predicted"/>